<evidence type="ECO:0000313" key="16">
    <source>
        <dbReference type="Proteomes" id="UP001219630"/>
    </source>
</evidence>
<comment type="similarity">
    <text evidence="13">In the N-terminal section; belongs to the 2-acyl-GPE acetyltransferase family.</text>
</comment>
<evidence type="ECO:0000256" key="2">
    <source>
        <dbReference type="ARBA" id="ARBA00022475"/>
    </source>
</evidence>
<keyword evidence="10 13" id="KW-0472">Membrane</keyword>
<accession>A0ABY8G4Y8</accession>
<keyword evidence="6 13" id="KW-0812">Transmembrane</keyword>
<organism evidence="15 16">
    <name type="scientific">Dickeya lacustris</name>
    <dbReference type="NCBI Taxonomy" id="2259638"/>
    <lineage>
        <taxon>Bacteria</taxon>
        <taxon>Pseudomonadati</taxon>
        <taxon>Pseudomonadota</taxon>
        <taxon>Gammaproteobacteria</taxon>
        <taxon>Enterobacterales</taxon>
        <taxon>Pectobacteriaceae</taxon>
        <taxon>Dickeya</taxon>
    </lineage>
</organism>
<dbReference type="PROSITE" id="PS00455">
    <property type="entry name" value="AMP_BINDING"/>
    <property type="match status" value="1"/>
</dbReference>
<dbReference type="Pfam" id="PF00501">
    <property type="entry name" value="AMP-binding"/>
    <property type="match status" value="1"/>
</dbReference>
<evidence type="ECO:0000256" key="5">
    <source>
        <dbReference type="ARBA" id="ARBA00022679"/>
    </source>
</evidence>
<evidence type="ECO:0000256" key="3">
    <source>
        <dbReference type="ARBA" id="ARBA00022519"/>
    </source>
</evidence>
<dbReference type="CDD" id="cd07989">
    <property type="entry name" value="LPLAT_AGPAT-like"/>
    <property type="match status" value="1"/>
</dbReference>
<comment type="similarity">
    <text evidence="1">Belongs to the ATP-dependent AMP-binding enzyme family.</text>
</comment>
<dbReference type="Proteomes" id="UP001219630">
    <property type="component" value="Chromosome"/>
</dbReference>
<dbReference type="HAMAP" id="MF_01162">
    <property type="entry name" value="Aas"/>
    <property type="match status" value="1"/>
</dbReference>
<dbReference type="SUPFAM" id="SSF69593">
    <property type="entry name" value="Glycerol-3-phosphate (1)-acyltransferase"/>
    <property type="match status" value="1"/>
</dbReference>
<dbReference type="EC" id="6.2.1.20" evidence="13"/>
<keyword evidence="9 13" id="KW-1133">Transmembrane helix</keyword>
<feature type="active site" evidence="13">
    <location>
        <position position="36"/>
    </location>
</feature>
<dbReference type="EC" id="2.3.1.40" evidence="13"/>
<dbReference type="Gene3D" id="3.30.300.30">
    <property type="match status" value="1"/>
</dbReference>
<evidence type="ECO:0000259" key="14">
    <source>
        <dbReference type="SMART" id="SM00563"/>
    </source>
</evidence>
<keyword evidence="3" id="KW-0997">Cell inner membrane</keyword>
<dbReference type="InterPro" id="IPR042099">
    <property type="entry name" value="ANL_N_sf"/>
</dbReference>
<evidence type="ECO:0000256" key="8">
    <source>
        <dbReference type="ARBA" id="ARBA00022840"/>
    </source>
</evidence>
<keyword evidence="4 13" id="KW-0436">Ligase</keyword>
<dbReference type="SMART" id="SM00563">
    <property type="entry name" value="PlsC"/>
    <property type="match status" value="1"/>
</dbReference>
<evidence type="ECO:0000256" key="12">
    <source>
        <dbReference type="ARBA" id="ARBA00023315"/>
    </source>
</evidence>
<comment type="similarity">
    <text evidence="13">In the C-terminal section; belongs to the ATP-dependent AMP-binding enzyme family.</text>
</comment>
<gene>
    <name evidence="13 15" type="primary">aas</name>
    <name evidence="15" type="ORF">O1Q98_15215</name>
</gene>
<dbReference type="InterPro" id="IPR045851">
    <property type="entry name" value="AMP-bd_C_sf"/>
</dbReference>
<feature type="domain" description="Phospholipid/glycerol acyltransferase" evidence="14">
    <location>
        <begin position="30"/>
        <end position="142"/>
    </location>
</feature>
<feature type="region of interest" description="AMP-binding" evidence="13">
    <location>
        <begin position="235"/>
        <end position="648"/>
    </location>
</feature>
<name>A0ABY8G4Y8_9GAMM</name>
<evidence type="ECO:0000313" key="15">
    <source>
        <dbReference type="EMBL" id="WFN54984.1"/>
    </source>
</evidence>
<evidence type="ECO:0000256" key="7">
    <source>
        <dbReference type="ARBA" id="ARBA00022741"/>
    </source>
</evidence>
<comment type="function">
    <text evidence="13">Plays a role in lysophospholipid acylation. Transfers fatty acids to the 1-position via an enzyme-bound acyl-ACP intermediate in the presence of ATP and magnesium. Its physiological function is to regenerate phosphatidylethanolamine from 2-acyl-glycero-3-phosphoethanolamine (2-acyl-GPE) formed by transacylation reactions or degradation by phospholipase A1.</text>
</comment>
<dbReference type="InterPro" id="IPR002123">
    <property type="entry name" value="Plipid/glycerol_acylTrfase"/>
</dbReference>
<comment type="catalytic activity">
    <reaction evidence="13">
        <text>a 2-acyl-sn-glycero-3-phosphoethanolamine + a fatty acyl-[ACP] = a 1,2-diacyl-sn-glycero-3-phosphoethanolamine + holo-[ACP]</text>
        <dbReference type="Rhea" id="RHEA:10304"/>
        <dbReference type="Rhea" id="RHEA-COMP:9685"/>
        <dbReference type="Rhea" id="RHEA-COMP:14125"/>
        <dbReference type="ChEBI" id="CHEBI:64479"/>
        <dbReference type="ChEBI" id="CHEBI:64612"/>
        <dbReference type="ChEBI" id="CHEBI:65213"/>
        <dbReference type="ChEBI" id="CHEBI:138651"/>
        <dbReference type="EC" id="2.3.1.40"/>
    </reaction>
</comment>
<evidence type="ECO:0000256" key="11">
    <source>
        <dbReference type="ARBA" id="ARBA00023268"/>
    </source>
</evidence>
<evidence type="ECO:0000256" key="13">
    <source>
        <dbReference type="HAMAP-Rule" id="MF_01162"/>
    </source>
</evidence>
<evidence type="ECO:0000256" key="10">
    <source>
        <dbReference type="ARBA" id="ARBA00023136"/>
    </source>
</evidence>
<keyword evidence="16" id="KW-1185">Reference proteome</keyword>
<dbReference type="PANTHER" id="PTHR43201">
    <property type="entry name" value="ACYL-COA SYNTHETASE"/>
    <property type="match status" value="1"/>
</dbReference>
<keyword evidence="12 13" id="KW-0012">Acyltransferase</keyword>
<dbReference type="SUPFAM" id="SSF56801">
    <property type="entry name" value="Acetyl-CoA synthetase-like"/>
    <property type="match status" value="1"/>
</dbReference>
<dbReference type="RefSeq" id="WP_125260552.1">
    <property type="nucleotide sequence ID" value="NZ_CP114280.1"/>
</dbReference>
<dbReference type="InterPro" id="IPR023775">
    <property type="entry name" value="Aas"/>
</dbReference>
<keyword evidence="7 13" id="KW-0547">Nucleotide-binding</keyword>
<evidence type="ECO:0000256" key="1">
    <source>
        <dbReference type="ARBA" id="ARBA00006432"/>
    </source>
</evidence>
<evidence type="ECO:0000256" key="6">
    <source>
        <dbReference type="ARBA" id="ARBA00022692"/>
    </source>
</evidence>
<dbReference type="Pfam" id="PF01553">
    <property type="entry name" value="Acyltransferase"/>
    <property type="match status" value="1"/>
</dbReference>
<evidence type="ECO:0000256" key="9">
    <source>
        <dbReference type="ARBA" id="ARBA00022989"/>
    </source>
</evidence>
<keyword evidence="2 13" id="KW-1003">Cell membrane</keyword>
<comment type="subcellular location">
    <subcellularLocation>
        <location evidence="13">Cell membrane</location>
        <topology evidence="13">Multi-pass membrane protein</topology>
    </subcellularLocation>
</comment>
<keyword evidence="5 13" id="KW-0808">Transferase</keyword>
<proteinExistence type="inferred from homology"/>
<protein>
    <recommendedName>
        <fullName evidence="13">Bifunctional protein Aas</fullName>
    </recommendedName>
    <domain>
        <recommendedName>
            <fullName evidence="13">2-acylglycerophosphoethanolamine acyltransferase</fullName>
            <ecNumber evidence="13">2.3.1.40</ecNumber>
        </recommendedName>
        <alternativeName>
            <fullName evidence="13">2-acyl-GPE acyltransferase</fullName>
        </alternativeName>
        <alternativeName>
            <fullName evidence="13">Acyl-[acyl-carrier-protein]--phospholipid O-acyltransferase</fullName>
        </alternativeName>
    </domain>
    <domain>
        <recommendedName>
            <fullName evidence="13">Acyl-[acyl-carrier-protein] synthetase</fullName>
            <ecNumber evidence="13">6.2.1.20</ecNumber>
        </recommendedName>
        <alternativeName>
            <fullName evidence="13">Acyl-ACP synthetase</fullName>
        </alternativeName>
        <alternativeName>
            <fullName evidence="13">Long-chain-fatty-acid--[acyl-carrier-protein] ligase</fullName>
        </alternativeName>
    </domain>
</protein>
<dbReference type="InterPro" id="IPR020845">
    <property type="entry name" value="AMP-binding_CS"/>
</dbReference>
<comment type="caution">
    <text evidence="13">Lacks conserved residue(s) required for the propagation of feature annotation.</text>
</comment>
<sequence length="736" mass="81158">MIYTFLRWLLKSLYRIEIKGDESSFRQSRLLITPNHVSFLDGVLMALFLPLSTKPVFAVYSNIANRWFMRWLAPYIDFLPLDPTKPLAIKQLIRLVEAGRPVVVFPEGRISVTGSLMKVYSGAAFVAARAGVSVVPVRIEGAEFTPFGRLGGVVRRRLFPQISLHFLPPKTLPMPVAASGRERREKAGEALHQIMMDARMDVRPRHTLYQAFLAACTRYGYSSPCIEDIALKEDSYHGLLKKVLGVSRIVQRFSAEREAVGVLLPNTTVTAAVILGASLGNRIPAMLNYTAGAKGIQSAMRAACLKTIVTSRQFLEKGKLTHLPAQVKEANWVYLEDLKATVTLADKAWIFFHLLFPWRAAPAQQAEDSAVILFTSGSEGQPKGVVHTHHSLLANVEQIRSVADFTPRDRFMSALPLFHAFGLTVGLLTPLMTGARVFLYPSPLHYRIVPELVYDRNCTVLFGTSTFLGNYARFAHPYDFARLRYVVAGAEKLSERVRETWQARFGIRILEGYGVTECAPVVAINVPMACKHQSVGRLLPGMEARLIAVPGITQGGCLQLRGPNIMQGYMRVEHPGELEPPCALNAHGVREAGWYDTGDIVSLDDAGFCTIIGRVKRFAKIAGEMVSLEAVEQLANQVSSQAQHAASARSDNSKGEALVLFTTDAALTRESLLAQARLSGVPELAVPRDIRYVASLPLLGSGKPDFVTLREWAQQPVDMPHTADEGVSEMAAEQQK</sequence>
<keyword evidence="11 13" id="KW-0511">Multifunctional enzyme</keyword>
<dbReference type="PANTHER" id="PTHR43201:SF5">
    <property type="entry name" value="MEDIUM-CHAIN ACYL-COA LIGASE ACSF2, MITOCHONDRIAL"/>
    <property type="match status" value="1"/>
</dbReference>
<evidence type="ECO:0000256" key="4">
    <source>
        <dbReference type="ARBA" id="ARBA00022598"/>
    </source>
</evidence>
<keyword evidence="8 13" id="KW-0067">ATP-binding</keyword>
<comment type="catalytic activity">
    <reaction evidence="13">
        <text>a long-chain fatty acid + holo-[ACP] + ATP = a long-chain fatty acyl-[ACP] + AMP + diphosphate</text>
        <dbReference type="Rhea" id="RHEA:45588"/>
        <dbReference type="Rhea" id="RHEA-COMP:9685"/>
        <dbReference type="Rhea" id="RHEA-COMP:12682"/>
        <dbReference type="ChEBI" id="CHEBI:30616"/>
        <dbReference type="ChEBI" id="CHEBI:33019"/>
        <dbReference type="ChEBI" id="CHEBI:57560"/>
        <dbReference type="ChEBI" id="CHEBI:64479"/>
        <dbReference type="ChEBI" id="CHEBI:133243"/>
        <dbReference type="ChEBI" id="CHEBI:456215"/>
        <dbReference type="EC" id="6.2.1.20"/>
    </reaction>
</comment>
<dbReference type="GO" id="GO:0016874">
    <property type="term" value="F:ligase activity"/>
    <property type="evidence" value="ECO:0007669"/>
    <property type="project" value="UniProtKB-KW"/>
</dbReference>
<dbReference type="EMBL" id="CP114280">
    <property type="protein sequence ID" value="WFN54984.1"/>
    <property type="molecule type" value="Genomic_DNA"/>
</dbReference>
<dbReference type="InterPro" id="IPR000873">
    <property type="entry name" value="AMP-dep_synth/lig_dom"/>
</dbReference>
<dbReference type="Gene3D" id="3.40.50.12780">
    <property type="entry name" value="N-terminal domain of ligase-like"/>
    <property type="match status" value="1"/>
</dbReference>
<dbReference type="NCBIfam" id="NF005959">
    <property type="entry name" value="PRK08043.1"/>
    <property type="match status" value="1"/>
</dbReference>
<reference evidence="15 16" key="1">
    <citation type="submission" date="2022-12" db="EMBL/GenBank/DDBJ databases">
        <title>Complete genome sequencing of Dickeya lacustris type strain LMG30899.</title>
        <authorList>
            <person name="Dobhal S."/>
            <person name="Arizala D."/>
            <person name="Arif M."/>
        </authorList>
    </citation>
    <scope>NUCLEOTIDE SEQUENCE [LARGE SCALE GENOMIC DNA]</scope>
    <source>
        <strain evidence="15 16">LMG30899</strain>
    </source>
</reference>
<dbReference type="GO" id="GO:0008779">
    <property type="term" value="F:acyl-[acyl-carrier-protein]-phospholipid O-acyltransferase activity"/>
    <property type="evidence" value="ECO:0007669"/>
    <property type="project" value="UniProtKB-EC"/>
</dbReference>